<dbReference type="SMART" id="SM00326">
    <property type="entry name" value="SH3"/>
    <property type="match status" value="2"/>
</dbReference>
<dbReference type="CDD" id="cd11281">
    <property type="entry name" value="ADF_drebrin_like"/>
    <property type="match status" value="1"/>
</dbReference>
<feature type="compositionally biased region" description="Pro residues" evidence="3">
    <location>
        <begin position="529"/>
        <end position="548"/>
    </location>
</feature>
<keyword evidence="7" id="KW-1185">Reference proteome</keyword>
<feature type="domain" description="ADF-H" evidence="5">
    <location>
        <begin position="4"/>
        <end position="135"/>
    </location>
</feature>
<dbReference type="InterPro" id="IPR029006">
    <property type="entry name" value="ADF-H/Gelsolin-like_dom_sf"/>
</dbReference>
<dbReference type="STRING" id="653667.S9VQE0"/>
<dbReference type="GO" id="GO:0030479">
    <property type="term" value="C:actin cortical patch"/>
    <property type="evidence" value="ECO:0007669"/>
    <property type="project" value="EnsemblFungi"/>
</dbReference>
<feature type="compositionally biased region" description="Polar residues" evidence="3">
    <location>
        <begin position="140"/>
        <end position="151"/>
    </location>
</feature>
<dbReference type="PROSITE" id="PS51263">
    <property type="entry name" value="ADF_H"/>
    <property type="match status" value="1"/>
</dbReference>
<dbReference type="SMART" id="SM00102">
    <property type="entry name" value="ADF"/>
    <property type="match status" value="1"/>
</dbReference>
<feature type="compositionally biased region" description="Low complexity" evidence="3">
    <location>
        <begin position="394"/>
        <end position="403"/>
    </location>
</feature>
<dbReference type="PANTHER" id="PTHR10829:SF25">
    <property type="entry name" value="DREBRIN-LIKE PROTEIN"/>
    <property type="match status" value="1"/>
</dbReference>
<gene>
    <name evidence="6" type="ORF">SPOG_00944</name>
</gene>
<dbReference type="HOGENOM" id="CLU_013085_2_0_1"/>
<dbReference type="InterPro" id="IPR035718">
    <property type="entry name" value="Abp1_fungi_SH3_C2"/>
</dbReference>
<dbReference type="PANTHER" id="PTHR10829">
    <property type="entry name" value="CORTACTIN AND DREBRIN"/>
    <property type="match status" value="1"/>
</dbReference>
<feature type="domain" description="SH3" evidence="4">
    <location>
        <begin position="566"/>
        <end position="626"/>
    </location>
</feature>
<dbReference type="Pfam" id="PF00018">
    <property type="entry name" value="SH3_1"/>
    <property type="match status" value="2"/>
</dbReference>
<feature type="compositionally biased region" description="Polar residues" evidence="3">
    <location>
        <begin position="218"/>
        <end position="228"/>
    </location>
</feature>
<dbReference type="CDD" id="cd11961">
    <property type="entry name" value="SH3_Abp1_fungi_C2"/>
    <property type="match status" value="1"/>
</dbReference>
<dbReference type="Gene3D" id="2.30.30.40">
    <property type="entry name" value="SH3 Domains"/>
    <property type="match status" value="2"/>
</dbReference>
<dbReference type="InterPro" id="IPR036028">
    <property type="entry name" value="SH3-like_dom_sf"/>
</dbReference>
<dbReference type="FunFam" id="2.30.30.40:FF:000072">
    <property type="entry name" value="Unconventional Myosin IB"/>
    <property type="match status" value="1"/>
</dbReference>
<dbReference type="InterPro" id="IPR001452">
    <property type="entry name" value="SH3_domain"/>
</dbReference>
<name>S9VQE0_SCHCR</name>
<dbReference type="GeneID" id="25035275"/>
<dbReference type="GO" id="GO:0051015">
    <property type="term" value="F:actin filament binding"/>
    <property type="evidence" value="ECO:0007669"/>
    <property type="project" value="TreeGrafter"/>
</dbReference>
<dbReference type="RefSeq" id="XP_013024669.1">
    <property type="nucleotide sequence ID" value="XM_013169215.1"/>
</dbReference>
<evidence type="ECO:0000259" key="5">
    <source>
        <dbReference type="PROSITE" id="PS51263"/>
    </source>
</evidence>
<dbReference type="SUPFAM" id="SSF50044">
    <property type="entry name" value="SH3-domain"/>
    <property type="match status" value="2"/>
</dbReference>
<keyword evidence="1 2" id="KW-0728">SH3 domain</keyword>
<evidence type="ECO:0000256" key="2">
    <source>
        <dbReference type="PROSITE-ProRule" id="PRU00192"/>
    </source>
</evidence>
<feature type="compositionally biased region" description="Low complexity" evidence="3">
    <location>
        <begin position="152"/>
        <end position="183"/>
    </location>
</feature>
<dbReference type="InterPro" id="IPR002108">
    <property type="entry name" value="ADF-H"/>
</dbReference>
<accession>S9VQE0</accession>
<dbReference type="PRINTS" id="PR00452">
    <property type="entry name" value="SH3DOMAIN"/>
</dbReference>
<evidence type="ECO:0000256" key="1">
    <source>
        <dbReference type="ARBA" id="ARBA00022443"/>
    </source>
</evidence>
<feature type="region of interest" description="Disordered" evidence="3">
    <location>
        <begin position="139"/>
        <end position="564"/>
    </location>
</feature>
<feature type="compositionally biased region" description="Polar residues" evidence="3">
    <location>
        <begin position="325"/>
        <end position="339"/>
    </location>
</feature>
<reference evidence="6 7" key="1">
    <citation type="journal article" date="2011" name="Science">
        <title>Comparative functional genomics of the fission yeasts.</title>
        <authorList>
            <person name="Rhind N."/>
            <person name="Chen Z."/>
            <person name="Yassour M."/>
            <person name="Thompson D.A."/>
            <person name="Haas B.J."/>
            <person name="Habib N."/>
            <person name="Wapinski I."/>
            <person name="Roy S."/>
            <person name="Lin M.F."/>
            <person name="Heiman D.I."/>
            <person name="Young S.K."/>
            <person name="Furuya K."/>
            <person name="Guo Y."/>
            <person name="Pidoux A."/>
            <person name="Chen H.M."/>
            <person name="Robbertse B."/>
            <person name="Goldberg J.M."/>
            <person name="Aoki K."/>
            <person name="Bayne E.H."/>
            <person name="Berlin A.M."/>
            <person name="Desjardins C.A."/>
            <person name="Dobbs E."/>
            <person name="Dukaj L."/>
            <person name="Fan L."/>
            <person name="FitzGerald M.G."/>
            <person name="French C."/>
            <person name="Gujja S."/>
            <person name="Hansen K."/>
            <person name="Keifenheim D."/>
            <person name="Levin J.Z."/>
            <person name="Mosher R.A."/>
            <person name="Mueller C.A."/>
            <person name="Pfiffner J."/>
            <person name="Priest M."/>
            <person name="Russ C."/>
            <person name="Smialowska A."/>
            <person name="Swoboda P."/>
            <person name="Sykes S.M."/>
            <person name="Vaughn M."/>
            <person name="Vengrova S."/>
            <person name="Yoder R."/>
            <person name="Zeng Q."/>
            <person name="Allshire R."/>
            <person name="Baulcombe D."/>
            <person name="Birren B.W."/>
            <person name="Brown W."/>
            <person name="Ekwall K."/>
            <person name="Kellis M."/>
            <person name="Leatherwood J."/>
            <person name="Levin H."/>
            <person name="Margalit H."/>
            <person name="Martienssen R."/>
            <person name="Nieduszynski C.A."/>
            <person name="Spatafora J.W."/>
            <person name="Friedman N."/>
            <person name="Dalgaard J.Z."/>
            <person name="Baumann P."/>
            <person name="Niki H."/>
            <person name="Regev A."/>
            <person name="Nusbaum C."/>
        </authorList>
    </citation>
    <scope>NUCLEOTIDE SEQUENCE [LARGE SCALE GENOMIC DNA]</scope>
    <source>
        <strain evidence="7">OY26 / ATCC MYA-4695 / CBS 11777 / NBRC 106824 / NRRL Y48691</strain>
    </source>
</reference>
<dbReference type="GO" id="GO:0099079">
    <property type="term" value="C:actin body"/>
    <property type="evidence" value="ECO:0007669"/>
    <property type="project" value="EnsemblFungi"/>
</dbReference>
<feature type="compositionally biased region" description="Polar residues" evidence="3">
    <location>
        <begin position="404"/>
        <end position="417"/>
    </location>
</feature>
<organism evidence="6 7">
    <name type="scientific">Schizosaccharomyces cryophilus (strain OY26 / ATCC MYA-4695 / CBS 11777 / NBRC 106824 / NRRL Y48691)</name>
    <name type="common">Fission yeast</name>
    <dbReference type="NCBI Taxonomy" id="653667"/>
    <lineage>
        <taxon>Eukaryota</taxon>
        <taxon>Fungi</taxon>
        <taxon>Dikarya</taxon>
        <taxon>Ascomycota</taxon>
        <taxon>Taphrinomycotina</taxon>
        <taxon>Schizosaccharomycetes</taxon>
        <taxon>Schizosaccharomycetales</taxon>
        <taxon>Schizosaccharomycetaceae</taxon>
        <taxon>Schizosaccharomyces</taxon>
    </lineage>
</organism>
<dbReference type="GO" id="GO:0030427">
    <property type="term" value="C:site of polarized growth"/>
    <property type="evidence" value="ECO:0007669"/>
    <property type="project" value="TreeGrafter"/>
</dbReference>
<feature type="compositionally biased region" description="Polar residues" evidence="3">
    <location>
        <begin position="263"/>
        <end position="276"/>
    </location>
</feature>
<dbReference type="OMA" id="FKEPRGA"/>
<dbReference type="GO" id="GO:0005884">
    <property type="term" value="C:actin filament"/>
    <property type="evidence" value="ECO:0007669"/>
    <property type="project" value="TreeGrafter"/>
</dbReference>
<dbReference type="SUPFAM" id="SSF55753">
    <property type="entry name" value="Actin depolymerizing proteins"/>
    <property type="match status" value="1"/>
</dbReference>
<feature type="domain" description="SH3" evidence="4">
    <location>
        <begin position="643"/>
        <end position="700"/>
    </location>
</feature>
<evidence type="ECO:0000313" key="7">
    <source>
        <dbReference type="Proteomes" id="UP000015464"/>
    </source>
</evidence>
<proteinExistence type="predicted"/>
<dbReference type="OrthoDB" id="5971719at2759"/>
<evidence type="ECO:0000259" key="4">
    <source>
        <dbReference type="PROSITE" id="PS50002"/>
    </source>
</evidence>
<protein>
    <submittedName>
        <fullName evidence="6">App1 protein</fullName>
    </submittedName>
</protein>
<dbReference type="GO" id="GO:0030833">
    <property type="term" value="P:regulation of actin filament polymerization"/>
    <property type="evidence" value="ECO:0007669"/>
    <property type="project" value="TreeGrafter"/>
</dbReference>
<feature type="compositionally biased region" description="Polar residues" evidence="3">
    <location>
        <begin position="283"/>
        <end position="297"/>
    </location>
</feature>
<dbReference type="Proteomes" id="UP000015464">
    <property type="component" value="Unassembled WGS sequence"/>
</dbReference>
<sequence>MSFQLDTSSFGFDIKKAHAQVLNGSPDCSWAVFGYAKGQGNTLKVIATGNDDYEFLDEFDENAVLFGFLRVKDTNTGLHKFVLVSWCGEAAPSSRKGLFPIHSSSVTRLLNGYHIQITGRESSDLNLDDIVHRVADASGSKYSSNTSLSPTPSAASKPVNVPSSAPAPASSRSQASSPGSLSATMPPQKPTPEDYRWNDTYTQRPSRQSSLRIPVNASWPTAPTSAAQQDPEKEGHTDLSAAAPVHPISLPKPDASHTVPSRPISSQPMPSSSTATPAKEESNPSISETFAESTKSPASELEQLHASGNVNLSARRAMFERFQQDNKPSTGPQTKSQPTKLRHNFESAAASKAQNPDFKHGPKVDAFANNKNDEPKEPTTNPPSVASLRSRFASQNSNNESNSTATTDVQSSKNVPSVGNPPSAPESMPVPANAAPMMQAPSAPTMPPRPESTKKVQSHPGASYAPSPPPPQRQQEVQTQDLPPAPPVPPVPEQTATPSAEANLQTSSPTPPAMPAKSDEEAETDTTIPPLPPVVETPPPQPPLPPTPEIKTRENEDGLSIAPESSSKTPALVIYDYSPEEENELELTEGEKIQILDFVDEGWWFGENSNGKQGLFPSNYVELLQEEKIAPAQAPESNVEDGSGQTSVKAIYDYQAQEDNELSFYENDFITNVDQIDPNWWEGECHGRRGLFPSNYVEEI</sequence>
<feature type="compositionally biased region" description="Pro residues" evidence="3">
    <location>
        <begin position="483"/>
        <end position="492"/>
    </location>
</feature>
<feature type="compositionally biased region" description="Polar residues" evidence="3">
    <location>
        <begin position="199"/>
        <end position="211"/>
    </location>
</feature>
<dbReference type="PRINTS" id="PR00499">
    <property type="entry name" value="P67PHOX"/>
</dbReference>
<dbReference type="Gene3D" id="3.40.20.10">
    <property type="entry name" value="Severin"/>
    <property type="match status" value="1"/>
</dbReference>
<dbReference type="Pfam" id="PF00241">
    <property type="entry name" value="Cofilin_ADF"/>
    <property type="match status" value="1"/>
</dbReference>
<dbReference type="eggNOG" id="KOG3655">
    <property type="taxonomic scope" value="Eukaryota"/>
</dbReference>
<evidence type="ECO:0000313" key="6">
    <source>
        <dbReference type="EMBL" id="EPY50183.1"/>
    </source>
</evidence>
<evidence type="ECO:0000256" key="3">
    <source>
        <dbReference type="SAM" id="MobiDB-lite"/>
    </source>
</evidence>
<dbReference type="PROSITE" id="PS50002">
    <property type="entry name" value="SH3"/>
    <property type="match status" value="2"/>
</dbReference>
<dbReference type="AlphaFoldDB" id="S9VQE0"/>
<dbReference type="EMBL" id="KE546993">
    <property type="protein sequence ID" value="EPY50183.1"/>
    <property type="molecule type" value="Genomic_DNA"/>
</dbReference>